<dbReference type="InterPro" id="IPR042099">
    <property type="entry name" value="ANL_N_sf"/>
</dbReference>
<dbReference type="NCBIfam" id="TIGR01733">
    <property type="entry name" value="AA-adenyl-dom"/>
    <property type="match status" value="1"/>
</dbReference>
<dbReference type="Gene3D" id="3.30.300.30">
    <property type="match status" value="1"/>
</dbReference>
<dbReference type="GO" id="GO:0044550">
    <property type="term" value="P:secondary metabolite biosynthetic process"/>
    <property type="evidence" value="ECO:0007669"/>
    <property type="project" value="TreeGrafter"/>
</dbReference>
<dbReference type="KEGG" id="dcb:C3Y92_20515"/>
<evidence type="ECO:0000259" key="1">
    <source>
        <dbReference type="Pfam" id="PF00501"/>
    </source>
</evidence>
<dbReference type="AlphaFoldDB" id="A0A4P6HQR6"/>
<dbReference type="PANTHER" id="PTHR45527">
    <property type="entry name" value="NONRIBOSOMAL PEPTIDE SYNTHETASE"/>
    <property type="match status" value="1"/>
</dbReference>
<dbReference type="InterPro" id="IPR000873">
    <property type="entry name" value="AMP-dep_synth/lig_dom"/>
</dbReference>
<dbReference type="SUPFAM" id="SSF56801">
    <property type="entry name" value="Acetyl-CoA synthetase-like"/>
    <property type="match status" value="1"/>
</dbReference>
<organism evidence="2 3">
    <name type="scientific">Solidesulfovibrio carbinolicus</name>
    <dbReference type="NCBI Taxonomy" id="296842"/>
    <lineage>
        <taxon>Bacteria</taxon>
        <taxon>Pseudomonadati</taxon>
        <taxon>Thermodesulfobacteriota</taxon>
        <taxon>Desulfovibrionia</taxon>
        <taxon>Desulfovibrionales</taxon>
        <taxon>Desulfovibrionaceae</taxon>
        <taxon>Solidesulfovibrio</taxon>
    </lineage>
</organism>
<accession>A0A4P6HQR6</accession>
<keyword evidence="3" id="KW-1185">Reference proteome</keyword>
<geneLocation type="plasmid" evidence="3">
    <name>pdcar1</name>
</geneLocation>
<dbReference type="PANTHER" id="PTHR45527:SF1">
    <property type="entry name" value="FATTY ACID SYNTHASE"/>
    <property type="match status" value="1"/>
</dbReference>
<proteinExistence type="predicted"/>
<dbReference type="Gene3D" id="3.40.50.12780">
    <property type="entry name" value="N-terminal domain of ligase-like"/>
    <property type="match status" value="1"/>
</dbReference>
<sequence>MGNIAAGFFRMAEHFPDRHALDVQGQRVSYGALRDNVLAIAGAVAAHDSGRPHVAVFDQRSRSAYAAVLGILAAGRAYVPLNPGFPAQRTRHMLIRSGCAAVVTSAEHLPALAALLDHPEAEAALDELTVILAPEEGGPASLAPGLSPKLARGPRLVRAGSSPATAVAEVEKGQTAYLLFTSGSTGAPKGVAVSHGNVGAYLDYVASRYAPCPEDRFSQLFDLTFDLSVHDMFVCFGAGACLCVPPAASLMAPGRFIRDKGLTVWFSTPSTAAFMARLGMLKPDAFPGLRLSLFCGEPLPAATAAAWSRAAPHSRLENLYGPTETTIAIAHYAWDPAVSPGQCQNGLTPIGRVFANHDMVVVGPDGAPAKPGQAGELLLAGVQVTRGYLDDEARTAGQFVRRGDDGRIWYRTGDIVREDQDGILQYLARTDQQVKIRGFRVELSEVEHAVRSFCQAPYVVAVPWPLHQGNPEGLILAVFGGDKSQDEIINHCKNRLPGYMVPARVDFLETVPLNSNGKIDRAAVKQLLTGI</sequence>
<name>A0A4P6HQR6_9BACT</name>
<feature type="domain" description="AMP-dependent synthetase/ligase" evidence="1">
    <location>
        <begin position="8"/>
        <end position="389"/>
    </location>
</feature>
<evidence type="ECO:0000313" key="2">
    <source>
        <dbReference type="EMBL" id="QAZ69657.1"/>
    </source>
</evidence>
<dbReference type="PROSITE" id="PS00455">
    <property type="entry name" value="AMP_BINDING"/>
    <property type="match status" value="1"/>
</dbReference>
<dbReference type="GO" id="GO:0043041">
    <property type="term" value="P:amino acid activation for nonribosomal peptide biosynthetic process"/>
    <property type="evidence" value="ECO:0007669"/>
    <property type="project" value="TreeGrafter"/>
</dbReference>
<dbReference type="InterPro" id="IPR010071">
    <property type="entry name" value="AA_adenyl_dom"/>
</dbReference>
<evidence type="ECO:0000313" key="3">
    <source>
        <dbReference type="Proteomes" id="UP000293296"/>
    </source>
</evidence>
<protein>
    <recommendedName>
        <fullName evidence="1">AMP-dependent synthetase/ligase domain-containing protein</fullName>
    </recommendedName>
</protein>
<reference evidence="2 3" key="1">
    <citation type="submission" date="2018-02" db="EMBL/GenBank/DDBJ databases">
        <title>Genome sequence of Desulfovibrio carbinolicus DSM 3852.</title>
        <authorList>
            <person name="Wilbanks E."/>
            <person name="Skennerton C.T."/>
            <person name="Orphan V.J."/>
        </authorList>
    </citation>
    <scope>NUCLEOTIDE SEQUENCE [LARGE SCALE GENOMIC DNA]</scope>
    <source>
        <strain evidence="2 3">DSM 3852</strain>
        <plasmid evidence="3">pdcar1</plasmid>
    </source>
</reference>
<dbReference type="Pfam" id="PF00501">
    <property type="entry name" value="AMP-binding"/>
    <property type="match status" value="1"/>
</dbReference>
<dbReference type="OrthoDB" id="9757540at2"/>
<keyword evidence="2" id="KW-0614">Plasmid</keyword>
<dbReference type="EMBL" id="CP026539">
    <property type="protein sequence ID" value="QAZ69657.1"/>
    <property type="molecule type" value="Genomic_DNA"/>
</dbReference>
<dbReference type="GO" id="GO:0031177">
    <property type="term" value="F:phosphopantetheine binding"/>
    <property type="evidence" value="ECO:0007669"/>
    <property type="project" value="TreeGrafter"/>
</dbReference>
<dbReference type="Proteomes" id="UP000293296">
    <property type="component" value="Plasmid pDCAR1"/>
</dbReference>
<dbReference type="InterPro" id="IPR020845">
    <property type="entry name" value="AMP-binding_CS"/>
</dbReference>
<dbReference type="GO" id="GO:0005737">
    <property type="term" value="C:cytoplasm"/>
    <property type="evidence" value="ECO:0007669"/>
    <property type="project" value="TreeGrafter"/>
</dbReference>
<gene>
    <name evidence="2" type="ORF">C3Y92_20515</name>
</gene>
<dbReference type="InterPro" id="IPR045851">
    <property type="entry name" value="AMP-bd_C_sf"/>
</dbReference>